<dbReference type="VEuPathDB" id="FungiDB:ACJ73_10228"/>
<accession>A0A1J9PNY0</accession>
<gene>
    <name evidence="2" type="ORF">ACJ73_10228</name>
</gene>
<feature type="non-terminal residue" evidence="2">
    <location>
        <position position="56"/>
    </location>
</feature>
<evidence type="ECO:0000256" key="1">
    <source>
        <dbReference type="SAM" id="MobiDB-lite"/>
    </source>
</evidence>
<organism evidence="2 3">
    <name type="scientific">Blastomyces percursus</name>
    <dbReference type="NCBI Taxonomy" id="1658174"/>
    <lineage>
        <taxon>Eukaryota</taxon>
        <taxon>Fungi</taxon>
        <taxon>Dikarya</taxon>
        <taxon>Ascomycota</taxon>
        <taxon>Pezizomycotina</taxon>
        <taxon>Eurotiomycetes</taxon>
        <taxon>Eurotiomycetidae</taxon>
        <taxon>Onygenales</taxon>
        <taxon>Ajellomycetaceae</taxon>
        <taxon>Blastomyces</taxon>
    </lineage>
</organism>
<sequence>MSKCRTVRCGESLKSAVAASERGAKNEPAGYSQPQRRATYTYQHNYREVEDGDAAA</sequence>
<keyword evidence="3" id="KW-1185">Reference proteome</keyword>
<dbReference type="Proteomes" id="UP000242791">
    <property type="component" value="Unassembled WGS sequence"/>
</dbReference>
<proteinExistence type="predicted"/>
<dbReference type="EMBL" id="LGTZ01003566">
    <property type="protein sequence ID" value="OJD09555.1"/>
    <property type="molecule type" value="Genomic_DNA"/>
</dbReference>
<dbReference type="AlphaFoldDB" id="A0A1J9PNY0"/>
<evidence type="ECO:0000313" key="3">
    <source>
        <dbReference type="Proteomes" id="UP000242791"/>
    </source>
</evidence>
<protein>
    <submittedName>
        <fullName evidence="2">Uncharacterized protein</fullName>
    </submittedName>
</protein>
<feature type="region of interest" description="Disordered" evidence="1">
    <location>
        <begin position="15"/>
        <end position="56"/>
    </location>
</feature>
<feature type="compositionally biased region" description="Polar residues" evidence="1">
    <location>
        <begin position="32"/>
        <end position="44"/>
    </location>
</feature>
<reference evidence="2 3" key="1">
    <citation type="submission" date="2015-08" db="EMBL/GenBank/DDBJ databases">
        <title>Emmonsia species relationships and genome sequence.</title>
        <authorList>
            <person name="Cuomo C.A."/>
            <person name="Schwartz I.S."/>
            <person name="Kenyon C."/>
            <person name="De Hoog G.S."/>
            <person name="Govender N.P."/>
            <person name="Botha A."/>
            <person name="Moreno L."/>
            <person name="De Vries M."/>
            <person name="Munoz J.F."/>
            <person name="Stielow J.B."/>
        </authorList>
    </citation>
    <scope>NUCLEOTIDE SEQUENCE [LARGE SCALE GENOMIC DNA]</scope>
    <source>
        <strain evidence="2 3">EI222</strain>
    </source>
</reference>
<evidence type="ECO:0000313" key="2">
    <source>
        <dbReference type="EMBL" id="OJD09555.1"/>
    </source>
</evidence>
<comment type="caution">
    <text evidence="2">The sequence shown here is derived from an EMBL/GenBank/DDBJ whole genome shotgun (WGS) entry which is preliminary data.</text>
</comment>
<name>A0A1J9PNY0_9EURO</name>